<dbReference type="Gene3D" id="3.40.50.150">
    <property type="entry name" value="Vaccinia Virus protein VP39"/>
    <property type="match status" value="1"/>
</dbReference>
<comment type="catalytic activity">
    <reaction evidence="4">
        <text>a 5'-end (N(7)-methyl 5'-triphosphoguanosine)-ribonucleoside in snoRNA + S-adenosyl-L-methionine = a 5'-end (N(2),N(7)-dimethyl 5'-triphosphoguanosine)-ribonucleoside in snoRNA + S-adenosyl-L-homocysteine + H(+)</text>
        <dbReference type="Rhea" id="RHEA:78475"/>
        <dbReference type="Rhea" id="RHEA-COMP:19086"/>
        <dbReference type="Rhea" id="RHEA-COMP:19088"/>
        <dbReference type="ChEBI" id="CHEBI:15378"/>
        <dbReference type="ChEBI" id="CHEBI:57856"/>
        <dbReference type="ChEBI" id="CHEBI:59789"/>
        <dbReference type="ChEBI" id="CHEBI:156461"/>
        <dbReference type="ChEBI" id="CHEBI:172880"/>
    </reaction>
    <physiologicalReaction direction="left-to-right" evidence="4">
        <dbReference type="Rhea" id="RHEA:78476"/>
    </physiologicalReaction>
</comment>
<evidence type="ECO:0000256" key="2">
    <source>
        <dbReference type="ARBA" id="ARBA00025783"/>
    </source>
</evidence>
<evidence type="ECO:0000313" key="9">
    <source>
        <dbReference type="EMBL" id="OEU18701.1"/>
    </source>
</evidence>
<dbReference type="InterPro" id="IPR019012">
    <property type="entry name" value="RNA_cap_Gua-N2-MeTrfase"/>
</dbReference>
<protein>
    <recommendedName>
        <fullName evidence="1">Trimethylguanosine synthase</fullName>
    </recommendedName>
    <alternativeName>
        <fullName evidence="7">Cap-specific guanine-N(2) methyltransferase</fullName>
    </alternativeName>
</protein>
<comment type="similarity">
    <text evidence="2">Belongs to the methyltransferase superfamily. Trimethylguanosine synthase family.</text>
</comment>
<feature type="region of interest" description="Disordered" evidence="8">
    <location>
        <begin position="204"/>
        <end position="247"/>
    </location>
</feature>
<sequence>RRLFSRFDRGIKLDAEGWYSVTPEIIANHVAKQVENLVSTSPAFQKYKREEDGKGVVVLDGFCGMGGNAIAFGKLPSHIVSKIICVDTDRSKLLKAAHNASLYDIPRDKLIFIQCNSVFILKYCYRKGEFILDQPQASMPKYMPPPVVPTTHAGYAVGGLDMLPRNIDLAFFDPPWGGIDYEILGKNGYDLERNMKILVNFGEEDNDDVEEEDSNNGISDDFFDTFSTPKHNQMSKKDRKKNFNKKTEGEFVNGKELVKLVS</sequence>
<comment type="catalytic activity">
    <reaction evidence="5">
        <text>a 5'-end (N(2),N(7)-dimethyl 5'-triphosphoguanosine)-ribonucleoside in snRNA + S-adenosyl-L-methionine = a 5'-end (N(2),N(2),N(7)-trimethyl 5'-triphosphoguanosine)-ribonucleoside in snRNA + S-adenosyl-L-homocysteine + H(+)</text>
        <dbReference type="Rhea" id="RHEA:78479"/>
        <dbReference type="Rhea" id="RHEA-COMP:19087"/>
        <dbReference type="Rhea" id="RHEA-COMP:19089"/>
        <dbReference type="ChEBI" id="CHEBI:15378"/>
        <dbReference type="ChEBI" id="CHEBI:57856"/>
        <dbReference type="ChEBI" id="CHEBI:59789"/>
        <dbReference type="ChEBI" id="CHEBI:167623"/>
        <dbReference type="ChEBI" id="CHEBI:172880"/>
    </reaction>
    <physiologicalReaction direction="left-to-right" evidence="5">
        <dbReference type="Rhea" id="RHEA:78480"/>
    </physiologicalReaction>
</comment>
<evidence type="ECO:0000256" key="1">
    <source>
        <dbReference type="ARBA" id="ARBA00018517"/>
    </source>
</evidence>
<name>A0A1E7FKK8_9STRA</name>
<evidence type="ECO:0000256" key="3">
    <source>
        <dbReference type="ARBA" id="ARBA00047418"/>
    </source>
</evidence>
<dbReference type="InterPro" id="IPR029063">
    <property type="entry name" value="SAM-dependent_MTases_sf"/>
</dbReference>
<feature type="non-terminal residue" evidence="9">
    <location>
        <position position="1"/>
    </location>
</feature>
<dbReference type="GO" id="GO:0005634">
    <property type="term" value="C:nucleus"/>
    <property type="evidence" value="ECO:0007669"/>
    <property type="project" value="TreeGrafter"/>
</dbReference>
<comment type="catalytic activity">
    <reaction evidence="3">
        <text>a 5'-end (N(2),N(7)-dimethyl 5'-triphosphoguanosine)-ribonucleoside in snoRNA + S-adenosyl-L-methionine = a 5'-end (N(2),N(2),N(7)-trimethyl 5'-triphosphoguanosine)-ribonucleoside in snoRNA + S-adenosyl-L-homocysteine + H(+)</text>
        <dbReference type="Rhea" id="RHEA:78507"/>
        <dbReference type="Rhea" id="RHEA-COMP:19088"/>
        <dbReference type="Rhea" id="RHEA-COMP:19090"/>
        <dbReference type="ChEBI" id="CHEBI:15378"/>
        <dbReference type="ChEBI" id="CHEBI:57856"/>
        <dbReference type="ChEBI" id="CHEBI:59789"/>
        <dbReference type="ChEBI" id="CHEBI:167623"/>
        <dbReference type="ChEBI" id="CHEBI:172880"/>
    </reaction>
    <physiologicalReaction direction="left-to-right" evidence="3">
        <dbReference type="Rhea" id="RHEA:78508"/>
    </physiologicalReaction>
</comment>
<evidence type="ECO:0000256" key="8">
    <source>
        <dbReference type="SAM" id="MobiDB-lite"/>
    </source>
</evidence>
<proteinExistence type="inferred from homology"/>
<dbReference type="EMBL" id="KV784356">
    <property type="protein sequence ID" value="OEU18701.1"/>
    <property type="molecule type" value="Genomic_DNA"/>
</dbReference>
<dbReference type="Proteomes" id="UP000095751">
    <property type="component" value="Unassembled WGS sequence"/>
</dbReference>
<evidence type="ECO:0000313" key="10">
    <source>
        <dbReference type="Proteomes" id="UP000095751"/>
    </source>
</evidence>
<evidence type="ECO:0000256" key="6">
    <source>
        <dbReference type="ARBA" id="ARBA00049075"/>
    </source>
</evidence>
<dbReference type="AlphaFoldDB" id="A0A1E7FKK8"/>
<feature type="compositionally biased region" description="Acidic residues" evidence="8">
    <location>
        <begin position="204"/>
        <end position="214"/>
    </location>
</feature>
<dbReference type="InParanoid" id="A0A1E7FKK8"/>
<evidence type="ECO:0000256" key="5">
    <source>
        <dbReference type="ARBA" id="ARBA00048763"/>
    </source>
</evidence>
<evidence type="ECO:0000256" key="4">
    <source>
        <dbReference type="ARBA" id="ARBA00048740"/>
    </source>
</evidence>
<accession>A0A1E7FKK8</accession>
<comment type="catalytic activity">
    <reaction evidence="6">
        <text>a 5'-end (N(7)-methyl 5'-triphosphoguanosine)-ribonucleoside in snRNA + S-adenosyl-L-methionine = a 5'-end (N(2),N(7)-dimethyl 5'-triphosphoguanosine)-ribonucleoside in snRNA + S-adenosyl-L-homocysteine + H(+)</text>
        <dbReference type="Rhea" id="RHEA:78471"/>
        <dbReference type="Rhea" id="RHEA-COMP:19085"/>
        <dbReference type="Rhea" id="RHEA-COMP:19087"/>
        <dbReference type="ChEBI" id="CHEBI:15378"/>
        <dbReference type="ChEBI" id="CHEBI:57856"/>
        <dbReference type="ChEBI" id="CHEBI:59789"/>
        <dbReference type="ChEBI" id="CHEBI:156461"/>
        <dbReference type="ChEBI" id="CHEBI:172880"/>
    </reaction>
    <physiologicalReaction direction="left-to-right" evidence="6">
        <dbReference type="Rhea" id="RHEA:78472"/>
    </physiologicalReaction>
</comment>
<gene>
    <name evidence="9" type="ORF">FRACYDRAFT_183688</name>
</gene>
<dbReference type="OrthoDB" id="194443at2759"/>
<feature type="compositionally biased region" description="Basic residues" evidence="8">
    <location>
        <begin position="233"/>
        <end position="244"/>
    </location>
</feature>
<dbReference type="KEGG" id="fcy:FRACYDRAFT_183688"/>
<dbReference type="PANTHER" id="PTHR14741">
    <property type="entry name" value="S-ADENOSYLMETHIONINE-DEPENDENT METHYLTRANSFERASE RELATED"/>
    <property type="match status" value="1"/>
</dbReference>
<organism evidence="9 10">
    <name type="scientific">Fragilariopsis cylindrus CCMP1102</name>
    <dbReference type="NCBI Taxonomy" id="635003"/>
    <lineage>
        <taxon>Eukaryota</taxon>
        <taxon>Sar</taxon>
        <taxon>Stramenopiles</taxon>
        <taxon>Ochrophyta</taxon>
        <taxon>Bacillariophyta</taxon>
        <taxon>Bacillariophyceae</taxon>
        <taxon>Bacillariophycidae</taxon>
        <taxon>Bacillariales</taxon>
        <taxon>Bacillariaceae</taxon>
        <taxon>Fragilariopsis</taxon>
    </lineage>
</organism>
<dbReference type="Pfam" id="PF09445">
    <property type="entry name" value="Methyltransf_15"/>
    <property type="match status" value="1"/>
</dbReference>
<dbReference type="GO" id="GO:0071164">
    <property type="term" value="F:RNA cap trimethylguanosine synthase activity"/>
    <property type="evidence" value="ECO:0007669"/>
    <property type="project" value="TreeGrafter"/>
</dbReference>
<dbReference type="PANTHER" id="PTHR14741:SF32">
    <property type="entry name" value="TRIMETHYLGUANOSINE SYNTHASE"/>
    <property type="match status" value="1"/>
</dbReference>
<evidence type="ECO:0000256" key="7">
    <source>
        <dbReference type="ARBA" id="ARBA00049790"/>
    </source>
</evidence>
<dbReference type="SUPFAM" id="SSF53335">
    <property type="entry name" value="S-adenosyl-L-methionine-dependent methyltransferases"/>
    <property type="match status" value="1"/>
</dbReference>
<keyword evidence="10" id="KW-1185">Reference proteome</keyword>
<reference evidence="9 10" key="1">
    <citation type="submission" date="2016-09" db="EMBL/GenBank/DDBJ databases">
        <title>Extensive genetic diversity and differential bi-allelic expression allows diatom success in the polar Southern Ocean.</title>
        <authorList>
            <consortium name="DOE Joint Genome Institute"/>
            <person name="Mock T."/>
            <person name="Otillar R.P."/>
            <person name="Strauss J."/>
            <person name="Dupont C."/>
            <person name="Frickenhaus S."/>
            <person name="Maumus F."/>
            <person name="Mcmullan M."/>
            <person name="Sanges R."/>
            <person name="Schmutz J."/>
            <person name="Toseland A."/>
            <person name="Valas R."/>
            <person name="Veluchamy A."/>
            <person name="Ward B.J."/>
            <person name="Allen A."/>
            <person name="Barry K."/>
            <person name="Falciatore A."/>
            <person name="Ferrante M."/>
            <person name="Fortunato A.E."/>
            <person name="Gloeckner G."/>
            <person name="Gruber A."/>
            <person name="Hipkin R."/>
            <person name="Janech M."/>
            <person name="Kroth P."/>
            <person name="Leese F."/>
            <person name="Lindquist E."/>
            <person name="Lyon B.R."/>
            <person name="Martin J."/>
            <person name="Mayer C."/>
            <person name="Parker M."/>
            <person name="Quesneville H."/>
            <person name="Raymond J."/>
            <person name="Uhlig C."/>
            <person name="Valentin K.U."/>
            <person name="Worden A.Z."/>
            <person name="Armbrust E.V."/>
            <person name="Bowler C."/>
            <person name="Green B."/>
            <person name="Moulton V."/>
            <person name="Van Oosterhout C."/>
            <person name="Grigoriev I."/>
        </authorList>
    </citation>
    <scope>NUCLEOTIDE SEQUENCE [LARGE SCALE GENOMIC DNA]</scope>
    <source>
        <strain evidence="9 10">CCMP1102</strain>
    </source>
</reference>